<feature type="transmembrane region" description="Helical" evidence="14">
    <location>
        <begin position="79"/>
        <end position="97"/>
    </location>
</feature>
<feature type="transmembrane region" description="Helical" evidence="14">
    <location>
        <begin position="34"/>
        <end position="59"/>
    </location>
</feature>
<dbReference type="Proteomes" id="UP000322110">
    <property type="component" value="Unassembled WGS sequence"/>
</dbReference>
<feature type="transmembrane region" description="Helical" evidence="14">
    <location>
        <begin position="230"/>
        <end position="254"/>
    </location>
</feature>
<dbReference type="PIRSF" id="PIRSF016636">
    <property type="entry name" value="AlgI_DltB"/>
    <property type="match status" value="1"/>
</dbReference>
<dbReference type="InterPro" id="IPR024194">
    <property type="entry name" value="Ac/AlaTfrase_AlgI/DltB"/>
</dbReference>
<evidence type="ECO:0000313" key="15">
    <source>
        <dbReference type="EMBL" id="KAA2211243.1"/>
    </source>
</evidence>
<keyword evidence="9 14" id="KW-1133">Transmembrane helix</keyword>
<feature type="transmembrane region" description="Helical" evidence="14">
    <location>
        <begin position="109"/>
        <end position="134"/>
    </location>
</feature>
<feature type="transmembrane region" description="Helical" evidence="14">
    <location>
        <begin position="363"/>
        <end position="384"/>
    </location>
</feature>
<evidence type="ECO:0000256" key="5">
    <source>
        <dbReference type="ARBA" id="ARBA00022475"/>
    </source>
</evidence>
<evidence type="ECO:0000256" key="11">
    <source>
        <dbReference type="ARBA" id="ARBA00023315"/>
    </source>
</evidence>
<proteinExistence type="inferred from homology"/>
<sequence>MLFNSWTFVAFFIALMAIYLPLGRWGGYRAQNHLLLVASYVFYAGWDWRFCFLLAAISLVDWFCGNAIATTEQNSRRRLFLAISVVFDIGVLAYFKYCNFFIQGSADLLGLFGMSASWPLLNIILPVGISFIVFKSLSYTIDVYRREIPPERSLPDYALFVAFFPDLVAGPIIRAKTVLAQLHAPRRITETMVTEGVWLILFGYFLKVVVADNLAPIANAAFSAPQPESWLHALIGVYAFAFQILGDFAGYSGIAIGVARLMGFVLPPNFGHPYLQTSPQAFWRHWHISLSTWLRDYVYIAFGGSRGGSWKTSRNLMATMVLGGLWHGAAWTFLLWGFYHGTLLVLHRWLAKPLAALLRLPPALGHALAILLMFHLTCLGWLLFRAESLAQVGGFLRALGFAAPAGTMTALGPSIVTLLMLASATLLADRLLRAPDGTLRPLQLSSPARWACAACLAFAIPAFGDFGMSHFIYFQF</sequence>
<dbReference type="EMBL" id="VUKA01000043">
    <property type="protein sequence ID" value="KAA2211243.1"/>
    <property type="molecule type" value="Genomic_DNA"/>
</dbReference>
<evidence type="ECO:0000256" key="8">
    <source>
        <dbReference type="ARBA" id="ARBA00022841"/>
    </source>
</evidence>
<dbReference type="RefSeq" id="WP_149814357.1">
    <property type="nucleotide sequence ID" value="NZ_VUKA01000043.1"/>
</dbReference>
<keyword evidence="10 13" id="KW-0472">Membrane</keyword>
<dbReference type="Pfam" id="PF03062">
    <property type="entry name" value="MBOAT"/>
    <property type="match status" value="1"/>
</dbReference>
<feature type="transmembrane region" description="Helical" evidence="14">
    <location>
        <begin position="316"/>
        <end position="339"/>
    </location>
</feature>
<evidence type="ECO:0000256" key="13">
    <source>
        <dbReference type="PIRNR" id="PIRNR016636"/>
    </source>
</evidence>
<evidence type="ECO:0000256" key="1">
    <source>
        <dbReference type="ARBA" id="ARBA00004651"/>
    </source>
</evidence>
<accession>A0A5B2TAY0</accession>
<dbReference type="GO" id="GO:0016746">
    <property type="term" value="F:acyltransferase activity"/>
    <property type="evidence" value="ECO:0007669"/>
    <property type="project" value="UniProtKB-KW"/>
</dbReference>
<dbReference type="AlphaFoldDB" id="A0A5B2TAY0"/>
<dbReference type="GO" id="GO:0005886">
    <property type="term" value="C:plasma membrane"/>
    <property type="evidence" value="ECO:0007669"/>
    <property type="project" value="UniProtKB-SubCell"/>
</dbReference>
<evidence type="ECO:0000256" key="3">
    <source>
        <dbReference type="ARBA" id="ARBA00010323"/>
    </source>
</evidence>
<evidence type="ECO:0000256" key="10">
    <source>
        <dbReference type="ARBA" id="ARBA00023136"/>
    </source>
</evidence>
<keyword evidence="11 13" id="KW-0012">Acyltransferase</keyword>
<reference evidence="15 16" key="1">
    <citation type="journal article" date="2015" name="Int. J. Syst. Evol. Microbiol.">
        <title>Roseomonas oryzae sp. nov., isolated from paddy rhizosphere soil.</title>
        <authorList>
            <person name="Ramaprasad E.V."/>
            <person name="Sasikala Ch."/>
            <person name="Ramana Ch.V."/>
        </authorList>
    </citation>
    <scope>NUCLEOTIDE SEQUENCE [LARGE SCALE GENOMIC DNA]</scope>
    <source>
        <strain evidence="15 16">KCTC 42542</strain>
    </source>
</reference>
<feature type="transmembrane region" description="Helical" evidence="14">
    <location>
        <begin position="196"/>
        <end position="218"/>
    </location>
</feature>
<keyword evidence="5 13" id="KW-1003">Cell membrane</keyword>
<feature type="transmembrane region" description="Helical" evidence="14">
    <location>
        <begin position="448"/>
        <end position="474"/>
    </location>
</feature>
<comment type="subcellular location">
    <subcellularLocation>
        <location evidence="1">Cell membrane</location>
        <topology evidence="1">Multi-pass membrane protein</topology>
    </subcellularLocation>
</comment>
<keyword evidence="16" id="KW-1185">Reference proteome</keyword>
<keyword evidence="7 14" id="KW-0812">Transmembrane</keyword>
<comment type="pathway">
    <text evidence="2">Glycan biosynthesis; alginate biosynthesis.</text>
</comment>
<evidence type="ECO:0000256" key="9">
    <source>
        <dbReference type="ARBA" id="ARBA00022989"/>
    </source>
</evidence>
<evidence type="ECO:0000256" key="6">
    <source>
        <dbReference type="ARBA" id="ARBA00022679"/>
    </source>
</evidence>
<dbReference type="InterPro" id="IPR028362">
    <property type="entry name" value="AlgI"/>
</dbReference>
<dbReference type="GO" id="GO:0042121">
    <property type="term" value="P:alginic acid biosynthetic process"/>
    <property type="evidence" value="ECO:0007669"/>
    <property type="project" value="UniProtKB-KW"/>
</dbReference>
<dbReference type="OrthoDB" id="139172at2"/>
<evidence type="ECO:0000256" key="14">
    <source>
        <dbReference type="SAM" id="Phobius"/>
    </source>
</evidence>
<name>A0A5B2TAY0_9PROT</name>
<organism evidence="15 16">
    <name type="scientific">Teichococcus oryzae</name>
    <dbReference type="NCBI Taxonomy" id="1608942"/>
    <lineage>
        <taxon>Bacteria</taxon>
        <taxon>Pseudomonadati</taxon>
        <taxon>Pseudomonadota</taxon>
        <taxon>Alphaproteobacteria</taxon>
        <taxon>Acetobacterales</taxon>
        <taxon>Roseomonadaceae</taxon>
        <taxon>Roseomonas</taxon>
    </lineage>
</organism>
<feature type="transmembrane region" description="Helical" evidence="14">
    <location>
        <begin position="6"/>
        <end position="22"/>
    </location>
</feature>
<keyword evidence="8" id="KW-0016">Alginate biosynthesis</keyword>
<evidence type="ECO:0000256" key="12">
    <source>
        <dbReference type="ARBA" id="ARBA00031030"/>
    </source>
</evidence>
<dbReference type="PIRSF" id="PIRSF500217">
    <property type="entry name" value="AlgI"/>
    <property type="match status" value="1"/>
</dbReference>
<evidence type="ECO:0000256" key="4">
    <source>
        <dbReference type="ARBA" id="ARBA00016084"/>
    </source>
</evidence>
<feature type="transmembrane region" description="Helical" evidence="14">
    <location>
        <begin position="405"/>
        <end position="428"/>
    </location>
</feature>
<evidence type="ECO:0000256" key="7">
    <source>
        <dbReference type="ARBA" id="ARBA00022692"/>
    </source>
</evidence>
<dbReference type="InterPro" id="IPR051085">
    <property type="entry name" value="MB_O-acyltransferase"/>
</dbReference>
<gene>
    <name evidence="15" type="ORF">F0Q34_21120</name>
</gene>
<comment type="caution">
    <text evidence="15">The sequence shown here is derived from an EMBL/GenBank/DDBJ whole genome shotgun (WGS) entry which is preliminary data.</text>
</comment>
<dbReference type="InterPro" id="IPR004299">
    <property type="entry name" value="MBOAT_fam"/>
</dbReference>
<evidence type="ECO:0000256" key="2">
    <source>
        <dbReference type="ARBA" id="ARBA00005182"/>
    </source>
</evidence>
<dbReference type="PANTHER" id="PTHR13285">
    <property type="entry name" value="ACYLTRANSFERASE"/>
    <property type="match status" value="1"/>
</dbReference>
<dbReference type="PANTHER" id="PTHR13285:SF23">
    <property type="entry name" value="TEICHOIC ACID D-ALANYLTRANSFERASE"/>
    <property type="match status" value="1"/>
</dbReference>
<evidence type="ECO:0000313" key="16">
    <source>
        <dbReference type="Proteomes" id="UP000322110"/>
    </source>
</evidence>
<keyword evidence="6 13" id="KW-0808">Transferase</keyword>
<comment type="similarity">
    <text evidence="3 13">Belongs to the membrane-bound acyltransferase family.</text>
</comment>
<protein>
    <recommendedName>
        <fullName evidence="4">Probable alginate O-acetylase AlgI</fullName>
    </recommendedName>
    <alternativeName>
        <fullName evidence="12">Alginate biosynthesis protein AlgI</fullName>
    </alternativeName>
</protein>